<name>A0A0P7ZXI5_9HYPH</name>
<protein>
    <submittedName>
        <fullName evidence="1">TPR domain protein</fullName>
    </submittedName>
</protein>
<dbReference type="InterPro" id="IPR019734">
    <property type="entry name" value="TPR_rpt"/>
</dbReference>
<comment type="caution">
    <text evidence="1">The sequence shown here is derived from an EMBL/GenBank/DDBJ whole genome shotgun (WGS) entry which is preliminary data.</text>
</comment>
<accession>A0A0P7ZXI5</accession>
<dbReference type="STRING" id="1653334.GA0071312_1473"/>
<dbReference type="AlphaFoldDB" id="A0A0P7ZXI5"/>
<organism evidence="1 3">
    <name type="scientific">Saliniramus fredricksonii</name>
    <dbReference type="NCBI Taxonomy" id="1653334"/>
    <lineage>
        <taxon>Bacteria</taxon>
        <taxon>Pseudomonadati</taxon>
        <taxon>Pseudomonadota</taxon>
        <taxon>Alphaproteobacteria</taxon>
        <taxon>Hyphomicrobiales</taxon>
        <taxon>Salinarimonadaceae</taxon>
        <taxon>Saliniramus</taxon>
    </lineage>
</organism>
<reference evidence="2 4" key="2">
    <citation type="submission" date="2016-08" db="EMBL/GenBank/DDBJ databases">
        <authorList>
            <person name="Varghese N."/>
            <person name="Submissions Spin"/>
        </authorList>
    </citation>
    <scope>NUCLEOTIDE SEQUENCE [LARGE SCALE GENOMIC DNA]</scope>
    <source>
        <strain evidence="2 4">HL-109</strain>
    </source>
</reference>
<dbReference type="EMBL" id="LJSX01000025">
    <property type="protein sequence ID" value="KPQ09567.1"/>
    <property type="molecule type" value="Genomic_DNA"/>
</dbReference>
<dbReference type="InterPro" id="IPR011990">
    <property type="entry name" value="TPR-like_helical_dom_sf"/>
</dbReference>
<gene>
    <name evidence="2" type="ORF">GA0071312_1473</name>
    <name evidence="1" type="ORF">HLUCCO17_14130</name>
</gene>
<evidence type="ECO:0000313" key="2">
    <source>
        <dbReference type="EMBL" id="SCC80405.1"/>
    </source>
</evidence>
<dbReference type="RefSeq" id="WP_083204414.1">
    <property type="nucleotide sequence ID" value="NZ_FMBM01000002.1"/>
</dbReference>
<dbReference type="Gene3D" id="1.25.40.10">
    <property type="entry name" value="Tetratricopeptide repeat domain"/>
    <property type="match status" value="1"/>
</dbReference>
<reference evidence="1 3" key="1">
    <citation type="submission" date="2015-09" db="EMBL/GenBank/DDBJ databases">
        <title>Identification and resolution of microdiversity through metagenomic sequencing of parallel consortia.</title>
        <authorList>
            <person name="Nelson W.C."/>
            <person name="Romine M.F."/>
            <person name="Lindemann S.R."/>
        </authorList>
    </citation>
    <scope>NUCLEOTIDE SEQUENCE [LARGE SCALE GENOMIC DNA]</scope>
    <source>
        <strain evidence="1">HL-109</strain>
    </source>
</reference>
<evidence type="ECO:0000313" key="1">
    <source>
        <dbReference type="EMBL" id="KPQ09567.1"/>
    </source>
</evidence>
<keyword evidence="4" id="KW-1185">Reference proteome</keyword>
<evidence type="ECO:0000313" key="3">
    <source>
        <dbReference type="Proteomes" id="UP000050497"/>
    </source>
</evidence>
<dbReference type="SUPFAM" id="SSF48452">
    <property type="entry name" value="TPR-like"/>
    <property type="match status" value="1"/>
</dbReference>
<sequence>MKLVTTGRQDGQSGDARAGDAHCDPFDSVLALIAQASARRAHLVLPVVDAAARDPALRTARRLAKLFEDLAQTHPTRPVEEIEDLVWALWISHPSKAAEALMTRGIEAFADGRLAQARGHFDALVAAWPDWAEAWNKRATLAYVEGRDRDACRDIARTLEREPRHFGAIAGFGQICLRRTRPCEAAIAFRAALALNPHLHGIRALLDEISGGAARMH</sequence>
<dbReference type="EMBL" id="FMBM01000002">
    <property type="protein sequence ID" value="SCC80405.1"/>
    <property type="molecule type" value="Genomic_DNA"/>
</dbReference>
<dbReference type="Proteomes" id="UP000182800">
    <property type="component" value="Unassembled WGS sequence"/>
</dbReference>
<proteinExistence type="predicted"/>
<dbReference type="SMART" id="SM00028">
    <property type="entry name" value="TPR"/>
    <property type="match status" value="3"/>
</dbReference>
<dbReference type="Proteomes" id="UP000050497">
    <property type="component" value="Unassembled WGS sequence"/>
</dbReference>
<evidence type="ECO:0000313" key="4">
    <source>
        <dbReference type="Proteomes" id="UP000182800"/>
    </source>
</evidence>
<dbReference type="OrthoDB" id="9815010at2"/>